<protein>
    <submittedName>
        <fullName evidence="8">FtsK/SpoIIIE domain-containing protein</fullName>
    </submittedName>
</protein>
<keyword evidence="5" id="KW-0812">Transmembrane</keyword>
<accession>A0ABN2C7B0</accession>
<evidence type="ECO:0000256" key="2">
    <source>
        <dbReference type="ARBA" id="ARBA00022741"/>
    </source>
</evidence>
<dbReference type="InterPro" id="IPR002543">
    <property type="entry name" value="FtsK_dom"/>
</dbReference>
<feature type="domain" description="FtsK" evidence="7">
    <location>
        <begin position="629"/>
        <end position="816"/>
    </location>
</feature>
<dbReference type="Gene3D" id="2.60.200.20">
    <property type="match status" value="1"/>
</dbReference>
<keyword evidence="5" id="KW-1133">Transmembrane helix</keyword>
<dbReference type="InterPro" id="IPR000253">
    <property type="entry name" value="FHA_dom"/>
</dbReference>
<dbReference type="InterPro" id="IPR032030">
    <property type="entry name" value="YscD_cytoplasmic_dom"/>
</dbReference>
<dbReference type="SUPFAM" id="SSF52540">
    <property type="entry name" value="P-loop containing nucleoside triphosphate hydrolases"/>
    <property type="match status" value="2"/>
</dbReference>
<dbReference type="CDD" id="cd01127">
    <property type="entry name" value="TrwB_TraG_TraD_VirD4"/>
    <property type="match status" value="1"/>
</dbReference>
<evidence type="ECO:0000256" key="5">
    <source>
        <dbReference type="SAM" id="Phobius"/>
    </source>
</evidence>
<dbReference type="SMART" id="SM00382">
    <property type="entry name" value="AAA"/>
    <property type="match status" value="2"/>
</dbReference>
<dbReference type="PANTHER" id="PTHR22683">
    <property type="entry name" value="SPORULATION PROTEIN RELATED"/>
    <property type="match status" value="1"/>
</dbReference>
<dbReference type="InterPro" id="IPR008984">
    <property type="entry name" value="SMAD_FHA_dom_sf"/>
</dbReference>
<dbReference type="SMART" id="SM00240">
    <property type="entry name" value="FHA"/>
    <property type="match status" value="1"/>
</dbReference>
<dbReference type="Gene3D" id="3.40.50.300">
    <property type="entry name" value="P-loop containing nucleotide triphosphate hydrolases"/>
    <property type="match status" value="5"/>
</dbReference>
<dbReference type="Pfam" id="PF01580">
    <property type="entry name" value="FtsK_SpoIIIE"/>
    <property type="match status" value="2"/>
</dbReference>
<dbReference type="EMBL" id="BAAAQD010000023">
    <property type="protein sequence ID" value="GAA1553960.1"/>
    <property type="molecule type" value="Genomic_DNA"/>
</dbReference>
<proteinExistence type="predicted"/>
<dbReference type="Pfam" id="PF16697">
    <property type="entry name" value="Yop-YscD_cpl"/>
    <property type="match status" value="1"/>
</dbReference>
<feature type="domain" description="FtsK" evidence="7">
    <location>
        <begin position="955"/>
        <end position="1143"/>
    </location>
</feature>
<organism evidence="8 9">
    <name type="scientific">Dactylosporangium maewongense</name>
    <dbReference type="NCBI Taxonomy" id="634393"/>
    <lineage>
        <taxon>Bacteria</taxon>
        <taxon>Bacillati</taxon>
        <taxon>Actinomycetota</taxon>
        <taxon>Actinomycetes</taxon>
        <taxon>Micromonosporales</taxon>
        <taxon>Micromonosporaceae</taxon>
        <taxon>Dactylosporangium</taxon>
    </lineage>
</organism>
<dbReference type="InterPro" id="IPR027417">
    <property type="entry name" value="P-loop_NTPase"/>
</dbReference>
<dbReference type="PANTHER" id="PTHR22683:SF1">
    <property type="entry name" value="TYPE VII SECRETION SYSTEM PROTEIN ESSC"/>
    <property type="match status" value="1"/>
</dbReference>
<keyword evidence="2 4" id="KW-0547">Nucleotide-binding</keyword>
<evidence type="ECO:0000313" key="9">
    <source>
        <dbReference type="Proteomes" id="UP001501470"/>
    </source>
</evidence>
<keyword evidence="3 4" id="KW-0067">ATP-binding</keyword>
<dbReference type="InterPro" id="IPR003593">
    <property type="entry name" value="AAA+_ATPase"/>
</dbReference>
<feature type="transmembrane region" description="Helical" evidence="5">
    <location>
        <begin position="224"/>
        <end position="243"/>
    </location>
</feature>
<feature type="binding site" evidence="4">
    <location>
        <begin position="972"/>
        <end position="979"/>
    </location>
    <ligand>
        <name>ATP</name>
        <dbReference type="ChEBI" id="CHEBI:30616"/>
    </ligand>
</feature>
<sequence>MRITGMEREVRVATDGREFATRVRAGARATVEDLARALDCAGRQLWLAGRPLPGTARLVDLTVPIGALLRTDAGPGGPEHDRDGVELVAVGGAGGAARAALPAGSTVSVGRAPSNDLVIADPEVSRVHATARPTATGFEIADAGSRNGVAHRGVRLVGAAEVAPGEVFSAGETVFTVRPVDPADGPVGPVAEDGTVPYNRPPRIGASAAVARLSVPRRPERPRAVRFPLLVILLPLVIAGVMYKLLPGAGYFLIFLALSPVLMLATVLSDRRSGRNEHRAAVKEYERARAALVTDLERLADEQGRAGRDAWPDPARLLGIASGPGRRLYERRPADQDFLHVRLGLGTAPARVDLDGEFDIPAVEHLPSTVDLAAAGVLGLAGPREAVLATTRAVLAHLATLHAPHDLGIVVLTGTDEAPEWEWASWLPHTVPHTADLACQRMIATDAEQARARLTELRRIVAARRAERQAALRASVPAGRRMIVVADGARRLRGLPELAELLTDGPDAGVYAICVDVEETDLPAECRATAVISAPSGTRARLRHPDGRVLDNMLLDRLSAADAAALAHALAPLRVLGGRSGDDGGLPDTVRLLDLAGLGHTPTAEAVARRWAASPGGRSATVPLGVGAGGPFSIDLSRDGPHLLIAGTSGAGKSELLQTLVAGLALVNPPDALAVVLVDYKGGSAFAECRNLPHCAGMVTDLDGHLVARALASLSAELRRREALLAEAEAKDIAEYWATTGGRLPRLVIVIDEFASLVEEVPEFVTGVAGIGMRGRSLGVHVVLATQRPAGVVSAELRANLNLRICLRVTSASESSDVVDVPDAVRLSRHLPGRAYLRAGHGDLALLQAARIGGPRSAVVDSDESEVLVRARTVGSLGHQPPPPAALDDGAETDLAVLVDAIRGAAEHAGLAAPASPWLPPLPPVVVAADLAGPAVDGLVRVAVGLADLPSQQAQRPYVLDLASTGPVLVAGMARSGRSTALRTIAAGLASAAGPADVHLYILDQGNHALAGLAGLPHCGAYVDGDDTDRTARVLRLLDAEIGRRQRLLAAGGHASLAEQRAGSRDPLPYLVLIIDRYETFHARFAELDGGRLVDAVDALLRRGPAAGVLTVLSTDRSGFTHRLAGAVATRLVLVHADRDDLAAYGINPREAPGEMPPGRAIACPGGQSVQVALLDPEPDGAAQAAALDRLCAATRHRWDGVPADALPQRVDPLPSMITSTDAEALRSAPRAVGAVTVGVGGDQLGPVDVDLAELGNAFLISGPQRSGRSGALLQVARSLVARPAPVVALCPRRSPLTDLDGLAAALVGTEDAADLALVLQEVGTPVAVLVDDAELLAEGPAALTLETLVRTARDAGSVIVAAGTTDDLQQHRYRGWLAMLRRARTGLLLNPLSHVDGELFDIRLPRSTAGGWPAGRGLLVTRGQYSAVQVPASSSTEPRESVR</sequence>
<keyword evidence="5" id="KW-0472">Membrane</keyword>
<feature type="domain" description="FHA" evidence="6">
    <location>
        <begin position="107"/>
        <end position="156"/>
    </location>
</feature>
<evidence type="ECO:0000259" key="7">
    <source>
        <dbReference type="PROSITE" id="PS50901"/>
    </source>
</evidence>
<evidence type="ECO:0000256" key="1">
    <source>
        <dbReference type="ARBA" id="ARBA00022553"/>
    </source>
</evidence>
<dbReference type="SUPFAM" id="SSF49879">
    <property type="entry name" value="SMAD/FHA domain"/>
    <property type="match status" value="1"/>
</dbReference>
<gene>
    <name evidence="8" type="ORF">GCM10009827_088410</name>
</gene>
<evidence type="ECO:0000313" key="8">
    <source>
        <dbReference type="EMBL" id="GAA1553960.1"/>
    </source>
</evidence>
<reference evidence="8 9" key="1">
    <citation type="journal article" date="2019" name="Int. J. Syst. Evol. Microbiol.">
        <title>The Global Catalogue of Microorganisms (GCM) 10K type strain sequencing project: providing services to taxonomists for standard genome sequencing and annotation.</title>
        <authorList>
            <consortium name="The Broad Institute Genomics Platform"/>
            <consortium name="The Broad Institute Genome Sequencing Center for Infectious Disease"/>
            <person name="Wu L."/>
            <person name="Ma J."/>
        </authorList>
    </citation>
    <scope>NUCLEOTIDE SEQUENCE [LARGE SCALE GENOMIC DNA]</scope>
    <source>
        <strain evidence="8 9">JCM 15933</strain>
    </source>
</reference>
<dbReference type="Proteomes" id="UP001501470">
    <property type="component" value="Unassembled WGS sequence"/>
</dbReference>
<evidence type="ECO:0000256" key="4">
    <source>
        <dbReference type="PROSITE-ProRule" id="PRU00289"/>
    </source>
</evidence>
<dbReference type="InterPro" id="IPR050206">
    <property type="entry name" value="FtsK/SpoIIIE/SftA"/>
</dbReference>
<dbReference type="PROSITE" id="PS50901">
    <property type="entry name" value="FTSK"/>
    <property type="match status" value="2"/>
</dbReference>
<keyword evidence="9" id="KW-1185">Reference proteome</keyword>
<dbReference type="PROSITE" id="PS50006">
    <property type="entry name" value="FHA_DOMAIN"/>
    <property type="match status" value="1"/>
</dbReference>
<feature type="binding site" evidence="4">
    <location>
        <begin position="647"/>
        <end position="654"/>
    </location>
    <ligand>
        <name>ATP</name>
        <dbReference type="ChEBI" id="CHEBI:30616"/>
    </ligand>
</feature>
<keyword evidence="1" id="KW-0597">Phosphoprotein</keyword>
<comment type="caution">
    <text evidence="8">The sequence shown here is derived from an EMBL/GenBank/DDBJ whole genome shotgun (WGS) entry which is preliminary data.</text>
</comment>
<name>A0ABN2C7B0_9ACTN</name>
<evidence type="ECO:0000259" key="6">
    <source>
        <dbReference type="PROSITE" id="PS50006"/>
    </source>
</evidence>
<evidence type="ECO:0000256" key="3">
    <source>
        <dbReference type="ARBA" id="ARBA00022840"/>
    </source>
</evidence>
<dbReference type="CDD" id="cd00060">
    <property type="entry name" value="FHA"/>
    <property type="match status" value="1"/>
</dbReference>